<name>A0AAX4HZ06_9PEZI</name>
<evidence type="ECO:0000256" key="1">
    <source>
        <dbReference type="SAM" id="SignalP"/>
    </source>
</evidence>
<sequence>MNTNHHRQPLRKRGPQFLTHCFLALVAMIDFGHGCEHNYKELFSKSSNLVRTAGFIDTQKRERFSLDVWEASSMTRTARRLDFIQRVAADVHGQRAL</sequence>
<evidence type="ECO:0000313" key="3">
    <source>
        <dbReference type="Proteomes" id="UP001322277"/>
    </source>
</evidence>
<gene>
    <name evidence="2" type="ORF">CDEST_01430</name>
</gene>
<reference evidence="3" key="1">
    <citation type="journal article" date="2023" name="bioRxiv">
        <title>Complete genome of the Medicago anthracnose fungus, Colletotrichum destructivum, reveals a mini-chromosome-like region within a core chromosome.</title>
        <authorList>
            <person name="Lapalu N."/>
            <person name="Simon A."/>
            <person name="Lu A."/>
            <person name="Plaumann P.-L."/>
            <person name="Amselem J."/>
            <person name="Pigne S."/>
            <person name="Auger A."/>
            <person name="Koch C."/>
            <person name="Dallery J.-F."/>
            <person name="O'Connell R.J."/>
        </authorList>
    </citation>
    <scope>NUCLEOTIDE SEQUENCE [LARGE SCALE GENOMIC DNA]</scope>
    <source>
        <strain evidence="3">CBS 520.97</strain>
    </source>
</reference>
<feature type="chain" id="PRO_5043567766" evidence="1">
    <location>
        <begin position="35"/>
        <end position="97"/>
    </location>
</feature>
<dbReference type="Proteomes" id="UP001322277">
    <property type="component" value="Chromosome 1"/>
</dbReference>
<dbReference type="KEGG" id="cdet:87937933"/>
<dbReference type="EMBL" id="CP137305">
    <property type="protein sequence ID" value="WQF76416.1"/>
    <property type="molecule type" value="Genomic_DNA"/>
</dbReference>
<keyword evidence="3" id="KW-1185">Reference proteome</keyword>
<organism evidence="2 3">
    <name type="scientific">Colletotrichum destructivum</name>
    <dbReference type="NCBI Taxonomy" id="34406"/>
    <lineage>
        <taxon>Eukaryota</taxon>
        <taxon>Fungi</taxon>
        <taxon>Dikarya</taxon>
        <taxon>Ascomycota</taxon>
        <taxon>Pezizomycotina</taxon>
        <taxon>Sordariomycetes</taxon>
        <taxon>Hypocreomycetidae</taxon>
        <taxon>Glomerellales</taxon>
        <taxon>Glomerellaceae</taxon>
        <taxon>Colletotrichum</taxon>
        <taxon>Colletotrichum destructivum species complex</taxon>
    </lineage>
</organism>
<dbReference type="RefSeq" id="XP_062773640.1">
    <property type="nucleotide sequence ID" value="XM_062917589.1"/>
</dbReference>
<dbReference type="GeneID" id="87937933"/>
<proteinExistence type="predicted"/>
<protein>
    <submittedName>
        <fullName evidence="2">Uncharacterized protein</fullName>
    </submittedName>
</protein>
<dbReference type="AlphaFoldDB" id="A0AAX4HZ06"/>
<feature type="signal peptide" evidence="1">
    <location>
        <begin position="1"/>
        <end position="34"/>
    </location>
</feature>
<accession>A0AAX4HZ06</accession>
<keyword evidence="1" id="KW-0732">Signal</keyword>
<evidence type="ECO:0000313" key="2">
    <source>
        <dbReference type="EMBL" id="WQF76416.1"/>
    </source>
</evidence>